<dbReference type="SUPFAM" id="SSF161098">
    <property type="entry name" value="MetI-like"/>
    <property type="match status" value="1"/>
</dbReference>
<feature type="transmembrane region" description="Helical" evidence="7">
    <location>
        <begin position="80"/>
        <end position="101"/>
    </location>
</feature>
<dbReference type="HOGENOM" id="CLU_016047_0_2_5"/>
<dbReference type="AlphaFoldDB" id="A0A068THD2"/>
<evidence type="ECO:0000256" key="6">
    <source>
        <dbReference type="ARBA" id="ARBA00023136"/>
    </source>
</evidence>
<keyword evidence="6 7" id="KW-0472">Membrane</keyword>
<dbReference type="eggNOG" id="COG1175">
    <property type="taxonomic scope" value="Bacteria"/>
</dbReference>
<comment type="similarity">
    <text evidence="7">Belongs to the binding-protein-dependent transport system permease family.</text>
</comment>
<dbReference type="CDD" id="cd06261">
    <property type="entry name" value="TM_PBP2"/>
    <property type="match status" value="1"/>
</dbReference>
<gene>
    <name evidence="9" type="ORF">RG1141_PA06970</name>
</gene>
<protein>
    <submittedName>
        <fullName evidence="9">Trehalose/maltose ABC transporter membrane spanning protein</fullName>
    </submittedName>
</protein>
<evidence type="ECO:0000313" key="9">
    <source>
        <dbReference type="EMBL" id="CDN57529.1"/>
    </source>
</evidence>
<proteinExistence type="inferred from homology"/>
<evidence type="ECO:0000256" key="2">
    <source>
        <dbReference type="ARBA" id="ARBA00022448"/>
    </source>
</evidence>
<dbReference type="InterPro" id="IPR000515">
    <property type="entry name" value="MetI-like"/>
</dbReference>
<dbReference type="PATRIC" id="fig|1028801.3.peg.5300"/>
<evidence type="ECO:0000256" key="7">
    <source>
        <dbReference type="RuleBase" id="RU363032"/>
    </source>
</evidence>
<dbReference type="Proteomes" id="UP000028186">
    <property type="component" value="Plasmid pHAMBI1141a"/>
</dbReference>
<evidence type="ECO:0000256" key="4">
    <source>
        <dbReference type="ARBA" id="ARBA00022692"/>
    </source>
</evidence>
<keyword evidence="4 7" id="KW-0812">Transmembrane</keyword>
<feature type="transmembrane region" description="Helical" evidence="7">
    <location>
        <begin position="12"/>
        <end position="34"/>
    </location>
</feature>
<reference evidence="10" key="1">
    <citation type="journal article" date="2014" name="BMC Genomics">
        <title>Genome sequencing of two Neorhizobium galegae strains reveals a noeT gene responsible for the unusual acetylation of the nodulation factors.</title>
        <authorList>
            <person name="Osterman J."/>
            <person name="Marsh J."/>
            <person name="Laine P.K."/>
            <person name="Zeng Z."/>
            <person name="Alatalo E."/>
            <person name="Sullivan J.T."/>
            <person name="Young J.P."/>
            <person name="Thomas-Oates J."/>
            <person name="Paulin L."/>
            <person name="Lindstrom K."/>
        </authorList>
    </citation>
    <scope>NUCLEOTIDE SEQUENCE [LARGE SCALE GENOMIC DNA]</scope>
    <source>
        <strain evidence="10">HAMBI 1141</strain>
        <plasmid evidence="10">II</plasmid>
    </source>
</reference>
<evidence type="ECO:0000256" key="3">
    <source>
        <dbReference type="ARBA" id="ARBA00022475"/>
    </source>
</evidence>
<dbReference type="KEGG" id="ngl:RG1141_PA06970"/>
<dbReference type="Gene3D" id="1.10.3720.10">
    <property type="entry name" value="MetI-like"/>
    <property type="match status" value="1"/>
</dbReference>
<keyword evidence="2 7" id="KW-0813">Transport</keyword>
<dbReference type="GO" id="GO:0005886">
    <property type="term" value="C:plasma membrane"/>
    <property type="evidence" value="ECO:0007669"/>
    <property type="project" value="UniProtKB-SubCell"/>
</dbReference>
<dbReference type="Pfam" id="PF00528">
    <property type="entry name" value="BPD_transp_1"/>
    <property type="match status" value="1"/>
</dbReference>
<evidence type="ECO:0000313" key="10">
    <source>
        <dbReference type="Proteomes" id="UP000028186"/>
    </source>
</evidence>
<organism evidence="9 10">
    <name type="scientific">Neorhizobium galegae bv. officinalis bv. officinalis str. HAMBI 1141</name>
    <dbReference type="NCBI Taxonomy" id="1028801"/>
    <lineage>
        <taxon>Bacteria</taxon>
        <taxon>Pseudomonadati</taxon>
        <taxon>Pseudomonadota</taxon>
        <taxon>Alphaproteobacteria</taxon>
        <taxon>Hyphomicrobiales</taxon>
        <taxon>Rhizobiaceae</taxon>
        <taxon>Rhizobium/Agrobacterium group</taxon>
        <taxon>Neorhizobium</taxon>
    </lineage>
</organism>
<feature type="transmembrane region" description="Helical" evidence="7">
    <location>
        <begin position="272"/>
        <end position="291"/>
    </location>
</feature>
<dbReference type="InterPro" id="IPR035906">
    <property type="entry name" value="MetI-like_sf"/>
</dbReference>
<name>A0A068THD2_NEOGA</name>
<dbReference type="PANTHER" id="PTHR43005">
    <property type="entry name" value="BLR7065 PROTEIN"/>
    <property type="match status" value="1"/>
</dbReference>
<sequence>MSANGLKNRNGLVKLLPYAFILPPMIYLVVFMFWPLSRQMYMSLTNTRIVNPNRGRFIGLGNYERLIEDPAFYVSLKATLVYTVLTVLIGVALGVVAALAIDRPFKGRAVVRAILLFGWAVPGVAASLIWLWMYNERSGVFNRITELLGIGRFSWLTSTDYALGSVLAVTVWQVAPFVMLVVLAALQSVPQEVREAARIDGADGISTFRAVTLPHIRPSIQLAALLVAVWSIRRFDIIYLLTGGGPLGSTSTLVVKLRQTAFEGHELGMASAYGAVGLALALMVAAVHYTVEQRRMKRMSQ</sequence>
<feature type="transmembrane region" description="Helical" evidence="7">
    <location>
        <begin position="113"/>
        <end position="133"/>
    </location>
</feature>
<keyword evidence="3" id="KW-1003">Cell membrane</keyword>
<feature type="domain" description="ABC transmembrane type-1" evidence="8">
    <location>
        <begin position="76"/>
        <end position="288"/>
    </location>
</feature>
<keyword evidence="5 7" id="KW-1133">Transmembrane helix</keyword>
<comment type="subcellular location">
    <subcellularLocation>
        <location evidence="1 7">Cell membrane</location>
        <topology evidence="1 7">Multi-pass membrane protein</topology>
    </subcellularLocation>
</comment>
<dbReference type="EMBL" id="HG938356">
    <property type="protein sequence ID" value="CDN57529.1"/>
    <property type="molecule type" value="Genomic_DNA"/>
</dbReference>
<dbReference type="PROSITE" id="PS50928">
    <property type="entry name" value="ABC_TM1"/>
    <property type="match status" value="1"/>
</dbReference>
<geneLocation type="plasmid" evidence="10">
    <name>II</name>
</geneLocation>
<evidence type="ECO:0000256" key="5">
    <source>
        <dbReference type="ARBA" id="ARBA00022989"/>
    </source>
</evidence>
<feature type="transmembrane region" description="Helical" evidence="7">
    <location>
        <begin position="161"/>
        <end position="186"/>
    </location>
</feature>
<evidence type="ECO:0000259" key="8">
    <source>
        <dbReference type="PROSITE" id="PS50928"/>
    </source>
</evidence>
<keyword evidence="9" id="KW-0614">Plasmid</keyword>
<dbReference type="GO" id="GO:0055085">
    <property type="term" value="P:transmembrane transport"/>
    <property type="evidence" value="ECO:0007669"/>
    <property type="project" value="InterPro"/>
</dbReference>
<accession>A0A068THD2</accession>
<dbReference type="RefSeq" id="WP_051900445.1">
    <property type="nucleotide sequence ID" value="NZ_HG938356.1"/>
</dbReference>
<evidence type="ECO:0000256" key="1">
    <source>
        <dbReference type="ARBA" id="ARBA00004651"/>
    </source>
</evidence>
<dbReference type="PANTHER" id="PTHR43005:SF1">
    <property type="entry name" value="SPERMIDINE_PUTRESCINE TRANSPORT SYSTEM PERMEASE PROTEIN"/>
    <property type="match status" value="1"/>
</dbReference>